<dbReference type="PANTHER" id="PTHR30273:SF2">
    <property type="entry name" value="PROTEIN FECR"/>
    <property type="match status" value="1"/>
</dbReference>
<dbReference type="STRING" id="1123071.SAMN02745181_0144"/>
<gene>
    <name evidence="1" type="ORF">SAMN02745181_0144</name>
</gene>
<dbReference type="InParanoid" id="A0A1M6B889"/>
<dbReference type="PANTHER" id="PTHR30273">
    <property type="entry name" value="PERIPLASMIC SIGNAL SENSOR AND SIGMA FACTOR ACTIVATOR FECR-RELATED"/>
    <property type="match status" value="1"/>
</dbReference>
<name>A0A1M6B889_9BACT</name>
<protein>
    <submittedName>
        <fullName evidence="1">FecR family protein</fullName>
    </submittedName>
</protein>
<proteinExistence type="predicted"/>
<dbReference type="OrthoDB" id="176855at2"/>
<dbReference type="AlphaFoldDB" id="A0A1M6B889"/>
<dbReference type="Proteomes" id="UP000184510">
    <property type="component" value="Unassembled WGS sequence"/>
</dbReference>
<dbReference type="RefSeq" id="WP_143157598.1">
    <property type="nucleotide sequence ID" value="NZ_FQYR01000002.1"/>
</dbReference>
<dbReference type="GO" id="GO:0016989">
    <property type="term" value="F:sigma factor antagonist activity"/>
    <property type="evidence" value="ECO:0007669"/>
    <property type="project" value="TreeGrafter"/>
</dbReference>
<evidence type="ECO:0000313" key="1">
    <source>
        <dbReference type="EMBL" id="SHI44961.1"/>
    </source>
</evidence>
<evidence type="ECO:0000313" key="2">
    <source>
        <dbReference type="Proteomes" id="UP000184510"/>
    </source>
</evidence>
<reference evidence="1 2" key="1">
    <citation type="submission" date="2016-11" db="EMBL/GenBank/DDBJ databases">
        <authorList>
            <person name="Jaros S."/>
            <person name="Januszkiewicz K."/>
            <person name="Wedrychowicz H."/>
        </authorList>
    </citation>
    <scope>NUCLEOTIDE SEQUENCE [LARGE SCALE GENOMIC DNA]</scope>
    <source>
        <strain evidence="1 2">DSM 18772</strain>
    </source>
</reference>
<organism evidence="1 2">
    <name type="scientific">Rubritalea squalenifaciens DSM 18772</name>
    <dbReference type="NCBI Taxonomy" id="1123071"/>
    <lineage>
        <taxon>Bacteria</taxon>
        <taxon>Pseudomonadati</taxon>
        <taxon>Verrucomicrobiota</taxon>
        <taxon>Verrucomicrobiia</taxon>
        <taxon>Verrucomicrobiales</taxon>
        <taxon>Rubritaleaceae</taxon>
        <taxon>Rubritalea</taxon>
    </lineage>
</organism>
<dbReference type="Gene3D" id="2.60.120.1440">
    <property type="match status" value="1"/>
</dbReference>
<dbReference type="EMBL" id="FQYR01000002">
    <property type="protein sequence ID" value="SHI44961.1"/>
    <property type="molecule type" value="Genomic_DNA"/>
</dbReference>
<dbReference type="InterPro" id="IPR012373">
    <property type="entry name" value="Ferrdict_sens_TM"/>
</dbReference>
<sequence>MKAAERKELREYADTILDGQTLSSAQMDRLDTLLRDAEARDFYLGMVEIDTHLPESIEHCDIISALGQEGQPSARLWTRWLVPAAAAVVAFGVGWLMNDSEPAQEQAQQSAQLSAPDTATARITGLIGVRWNQNPSEYLDTDSIDIESGVLELTYPNGVKVVIEGPAEYDVTGANDGQLKHGKFVAKVPDGAEGFTVSYANGKIVDLGTEFGCHLSPSGQMRLGVFEGEVELYPKGSRKVLLTKNHAVEQLSDSPEELASIPFDRDSFIREAPSREFSWHVDSAEAKEVVFDVSHLIWSEGEFSGVFKWMRGYRAVVVSNVALYRDNVLISRCDHDGRAGVLSFTSDNVFAFAIPKGAYQRGNWQVRATVESYNKKPLVVDEPWVEGVFLFEDALSRRATAEDYIGRWAYTHNGEQWVRDIQAGGVIDLYKNGKLYSSFKNASWTVGNGALRVWIPHLKVHEDHLLRDSNTLIFTDQPYRNAHRIE</sequence>
<keyword evidence="2" id="KW-1185">Reference proteome</keyword>
<accession>A0A1M6B889</accession>